<protein>
    <submittedName>
        <fullName evidence="1">Uncharacterized protein</fullName>
    </submittedName>
</protein>
<dbReference type="AlphaFoldDB" id="A0A3N0DQM4"/>
<name>A0A3N0DQM4_SINP1</name>
<organism evidence="1 2">
    <name type="scientific">Sinomicrobium pectinilyticum</name>
    <dbReference type="NCBI Taxonomy" id="1084421"/>
    <lineage>
        <taxon>Bacteria</taxon>
        <taxon>Pseudomonadati</taxon>
        <taxon>Bacteroidota</taxon>
        <taxon>Flavobacteriia</taxon>
        <taxon>Flavobacteriales</taxon>
        <taxon>Flavobacteriaceae</taxon>
        <taxon>Sinomicrobium</taxon>
    </lineage>
</organism>
<evidence type="ECO:0000313" key="1">
    <source>
        <dbReference type="EMBL" id="RNL77948.1"/>
    </source>
</evidence>
<keyword evidence="2" id="KW-1185">Reference proteome</keyword>
<comment type="caution">
    <text evidence="1">The sequence shown here is derived from an EMBL/GenBank/DDBJ whole genome shotgun (WGS) entry which is preliminary data.</text>
</comment>
<evidence type="ECO:0000313" key="2">
    <source>
        <dbReference type="Proteomes" id="UP000267469"/>
    </source>
</evidence>
<reference evidence="1 2" key="1">
    <citation type="submission" date="2018-10" db="EMBL/GenBank/DDBJ databases">
        <title>Sinomicrobium pectinilyticum sp. nov., a pectinase-producing bacterium isolated from alkaline and saline soil, and emended description of the genus Sinomicrobium.</title>
        <authorList>
            <person name="Cheng B."/>
            <person name="Li C."/>
            <person name="Lai Q."/>
            <person name="Du M."/>
            <person name="Shao Z."/>
            <person name="Xu P."/>
            <person name="Yang C."/>
        </authorList>
    </citation>
    <scope>NUCLEOTIDE SEQUENCE [LARGE SCALE GENOMIC DNA]</scope>
    <source>
        <strain evidence="1 2">5DNS001</strain>
    </source>
</reference>
<dbReference type="EMBL" id="RJTM01000152">
    <property type="protein sequence ID" value="RNL77948.1"/>
    <property type="molecule type" value="Genomic_DNA"/>
</dbReference>
<gene>
    <name evidence="1" type="ORF">ED312_20280</name>
</gene>
<sequence>TVSASSAGENTWFNMVNLGENDSYFELKEGFVRVEVSERLNNFWNKKVSDNGAYHYFPEFQASQPPGLELILVKKKEDNLSAAIEDGDIVAFRDKMPAGGYHYLQVSDKDNAGLINLNGSTREEAEQFEV</sequence>
<feature type="non-terminal residue" evidence="1">
    <location>
        <position position="130"/>
    </location>
</feature>
<proteinExistence type="predicted"/>
<dbReference type="RefSeq" id="WP_206363291.1">
    <property type="nucleotide sequence ID" value="NZ_RJTM01000152.1"/>
</dbReference>
<feature type="non-terminal residue" evidence="1">
    <location>
        <position position="1"/>
    </location>
</feature>
<accession>A0A3N0DQM4</accession>
<dbReference type="Proteomes" id="UP000267469">
    <property type="component" value="Unassembled WGS sequence"/>
</dbReference>